<organism evidence="2 3">
    <name type="scientific">Novymonas esmeraldas</name>
    <dbReference type="NCBI Taxonomy" id="1808958"/>
    <lineage>
        <taxon>Eukaryota</taxon>
        <taxon>Discoba</taxon>
        <taxon>Euglenozoa</taxon>
        <taxon>Kinetoplastea</taxon>
        <taxon>Metakinetoplastina</taxon>
        <taxon>Trypanosomatida</taxon>
        <taxon>Trypanosomatidae</taxon>
        <taxon>Novymonas</taxon>
    </lineage>
</organism>
<dbReference type="EMBL" id="JAECZO010000004">
    <property type="protein sequence ID" value="KAK7200145.1"/>
    <property type="molecule type" value="Genomic_DNA"/>
</dbReference>
<evidence type="ECO:0000313" key="2">
    <source>
        <dbReference type="EMBL" id="KAK7200145.1"/>
    </source>
</evidence>
<evidence type="ECO:0000313" key="3">
    <source>
        <dbReference type="Proteomes" id="UP001430356"/>
    </source>
</evidence>
<comment type="caution">
    <text evidence="2">The sequence shown here is derived from an EMBL/GenBank/DDBJ whole genome shotgun (WGS) entry which is preliminary data.</text>
</comment>
<feature type="region of interest" description="Disordered" evidence="1">
    <location>
        <begin position="275"/>
        <end position="294"/>
    </location>
</feature>
<dbReference type="AlphaFoldDB" id="A0AAW0F1W4"/>
<keyword evidence="3" id="KW-1185">Reference proteome</keyword>
<proteinExistence type="predicted"/>
<evidence type="ECO:0000256" key="1">
    <source>
        <dbReference type="SAM" id="MobiDB-lite"/>
    </source>
</evidence>
<protein>
    <submittedName>
        <fullName evidence="2">Uncharacterized protein</fullName>
    </submittedName>
</protein>
<accession>A0AAW0F1W4</accession>
<dbReference type="Proteomes" id="UP001430356">
    <property type="component" value="Unassembled WGS sequence"/>
</dbReference>
<reference evidence="2 3" key="1">
    <citation type="journal article" date="2021" name="MBio">
        <title>A New Model Trypanosomatid, Novymonas esmeraldas: Genomic Perception of Its 'Candidatus Pandoraea novymonadis' Endosymbiont.</title>
        <authorList>
            <person name="Zakharova A."/>
            <person name="Saura A."/>
            <person name="Butenko A."/>
            <person name="Podesvova L."/>
            <person name="Warmusova S."/>
            <person name="Kostygov A.Y."/>
            <person name="Nenarokova A."/>
            <person name="Lukes J."/>
            <person name="Opperdoes F.R."/>
            <person name="Yurchenko V."/>
        </authorList>
    </citation>
    <scope>NUCLEOTIDE SEQUENCE [LARGE SCALE GENOMIC DNA]</scope>
    <source>
        <strain evidence="2 3">E262AT.01</strain>
    </source>
</reference>
<sequence>MAASALAESTGSGSGGDVRPGRLQLVYAAHQTLEDELSTLRAYVAAARKHDESTVPGHDGFSPWAGLEESAAKCISAASRCLRLFSPSREVARSRGMVALTTLYARGAAPHARVIDFLSHIREAFDDAVPVELALCGGRCLQRIDPAAADDYLFDFIRDLVTPTAAADADLFRERLRDRFIAGEAQPAFRLHLRAAVLLQMECAALSEHSEHRIAAYDAARLDALITTATRAELERHEVRCWQDAARHRQLASAAAATPVAPAVAAAAPSTAVVAPKNQEAQRDASAVTAPSSAGASGWRWHAARIGALLLLALLLRFASGPLARALRRALQATRAAPARQRTLTL</sequence>
<name>A0AAW0F1W4_9TRYP</name>
<gene>
    <name evidence="2" type="ORF">NESM_000064900</name>
</gene>